<dbReference type="SUPFAM" id="SSF52540">
    <property type="entry name" value="P-loop containing nucleoside triphosphate hydrolases"/>
    <property type="match status" value="1"/>
</dbReference>
<dbReference type="InterPro" id="IPR017911">
    <property type="entry name" value="MacB-like_ATP-bd"/>
</dbReference>
<evidence type="ECO:0000313" key="6">
    <source>
        <dbReference type="EMBL" id="EGJ49447.1"/>
    </source>
</evidence>
<dbReference type="GO" id="GO:0005886">
    <property type="term" value="C:plasma membrane"/>
    <property type="evidence" value="ECO:0007669"/>
    <property type="project" value="TreeGrafter"/>
</dbReference>
<keyword evidence="2" id="KW-0547">Nucleotide-binding</keyword>
<dbReference type="Gene3D" id="3.40.50.300">
    <property type="entry name" value="P-loop containing nucleotide triphosphate hydrolases"/>
    <property type="match status" value="1"/>
</dbReference>
<evidence type="ECO:0000256" key="2">
    <source>
        <dbReference type="ARBA" id="ARBA00022741"/>
    </source>
</evidence>
<dbReference type="AlphaFoldDB" id="F3YX59"/>
<sequence length="259" mass="27602">MDVRAWLPPGLLFRYVCGMEMFHVNHSTLFPADSIISANSLTRVYPMGESGVAGLRGVDLRVPAGAMVVLKGVSGSGKSTLLALLAGLDRPTSGSLRVAGVDLVNAGEAELTDFRRRIVGMVFQSFNLMPTMNVLENVLLPALLAGRDERASRGRAMELLDWLGMAPRVGHSPAQLSGGEMQRTAIARALINDPAIILADEPTGNLDSESSHAVVALLAELNRIMGRTVIVATHANLADPYATLRLLLTDGRLTQPVAD</sequence>
<dbReference type="PROSITE" id="PS50893">
    <property type="entry name" value="ABC_TRANSPORTER_2"/>
    <property type="match status" value="1"/>
</dbReference>
<proteinExistence type="inferred from homology"/>
<evidence type="ECO:0000313" key="7">
    <source>
        <dbReference type="Proteomes" id="UP000007844"/>
    </source>
</evidence>
<gene>
    <name evidence="6" type="ORF">Desaf_1104</name>
</gene>
<evidence type="ECO:0000256" key="3">
    <source>
        <dbReference type="ARBA" id="ARBA00022840"/>
    </source>
</evidence>
<dbReference type="KEGG" id="daf:Desaf_1104"/>
<evidence type="ECO:0000259" key="5">
    <source>
        <dbReference type="PROSITE" id="PS50893"/>
    </source>
</evidence>
<accession>F3YX59</accession>
<dbReference type="FunFam" id="3.40.50.300:FF:000032">
    <property type="entry name" value="Export ABC transporter ATP-binding protein"/>
    <property type="match status" value="1"/>
</dbReference>
<protein>
    <submittedName>
        <fullName evidence="6">Phosphonate-transporting ATPase</fullName>
    </submittedName>
</protein>
<dbReference type="GO" id="GO:0016887">
    <property type="term" value="F:ATP hydrolysis activity"/>
    <property type="evidence" value="ECO:0007669"/>
    <property type="project" value="InterPro"/>
</dbReference>
<dbReference type="STRING" id="690850.Desaf_1104"/>
<keyword evidence="3" id="KW-0067">ATP-binding</keyword>
<dbReference type="InterPro" id="IPR015854">
    <property type="entry name" value="ABC_transpr_LolD-like"/>
</dbReference>
<evidence type="ECO:0000256" key="1">
    <source>
        <dbReference type="ARBA" id="ARBA00022448"/>
    </source>
</evidence>
<feature type="domain" description="ABC transporter" evidence="5">
    <location>
        <begin position="36"/>
        <end position="257"/>
    </location>
</feature>
<comment type="similarity">
    <text evidence="4">Belongs to the ABC transporter superfamily. Macrolide exporter (TC 3.A.1.122) family.</text>
</comment>
<dbReference type="GO" id="GO:0022857">
    <property type="term" value="F:transmembrane transporter activity"/>
    <property type="evidence" value="ECO:0007669"/>
    <property type="project" value="UniProtKB-ARBA"/>
</dbReference>
<dbReference type="HOGENOM" id="CLU_000604_1_22_7"/>
<evidence type="ECO:0000256" key="4">
    <source>
        <dbReference type="ARBA" id="ARBA00038388"/>
    </source>
</evidence>
<dbReference type="eggNOG" id="COG1136">
    <property type="taxonomic scope" value="Bacteria"/>
</dbReference>
<dbReference type="InterPro" id="IPR027417">
    <property type="entry name" value="P-loop_NTPase"/>
</dbReference>
<dbReference type="EMBL" id="CP003221">
    <property type="protein sequence ID" value="EGJ49447.1"/>
    <property type="molecule type" value="Genomic_DNA"/>
</dbReference>
<dbReference type="Proteomes" id="UP000007844">
    <property type="component" value="Chromosome"/>
</dbReference>
<name>F3YX59_DESAF</name>
<keyword evidence="7" id="KW-1185">Reference proteome</keyword>
<dbReference type="GO" id="GO:0005524">
    <property type="term" value="F:ATP binding"/>
    <property type="evidence" value="ECO:0007669"/>
    <property type="project" value="UniProtKB-KW"/>
</dbReference>
<dbReference type="InterPro" id="IPR003439">
    <property type="entry name" value="ABC_transporter-like_ATP-bd"/>
</dbReference>
<dbReference type="SMART" id="SM00382">
    <property type="entry name" value="AAA"/>
    <property type="match status" value="1"/>
</dbReference>
<dbReference type="PANTHER" id="PTHR24220">
    <property type="entry name" value="IMPORT ATP-BINDING PROTEIN"/>
    <property type="match status" value="1"/>
</dbReference>
<dbReference type="Pfam" id="PF00005">
    <property type="entry name" value="ABC_tran"/>
    <property type="match status" value="1"/>
</dbReference>
<reference evidence="6 7" key="1">
    <citation type="journal article" date="2011" name="J. Bacteriol.">
        <title>Genome sequence of the mercury-methylating and pleomorphic Desulfovibrio africanus Strain Walvis Bay.</title>
        <authorList>
            <person name="Brown S.D."/>
            <person name="Wall J.D."/>
            <person name="Kucken A.M."/>
            <person name="Gilmour C.C."/>
            <person name="Podar M."/>
            <person name="Brandt C.C."/>
            <person name="Teshima H."/>
            <person name="Detter J.C."/>
            <person name="Han C.S."/>
            <person name="Land M.L."/>
            <person name="Lucas S."/>
            <person name="Han J."/>
            <person name="Pennacchio L."/>
            <person name="Nolan M."/>
            <person name="Pitluck S."/>
            <person name="Woyke T."/>
            <person name="Goodwin L."/>
            <person name="Palumbo A.V."/>
            <person name="Elias D.A."/>
        </authorList>
    </citation>
    <scope>NUCLEOTIDE SEQUENCE [LARGE SCALE GENOMIC DNA]</scope>
    <source>
        <strain evidence="6 7">Walvis Bay</strain>
    </source>
</reference>
<keyword evidence="1" id="KW-0813">Transport</keyword>
<dbReference type="InterPro" id="IPR003593">
    <property type="entry name" value="AAA+_ATPase"/>
</dbReference>
<dbReference type="CDD" id="cd03255">
    <property type="entry name" value="ABC_MJ0796_LolCDE_FtsE"/>
    <property type="match status" value="1"/>
</dbReference>
<organism evidence="6 7">
    <name type="scientific">Desulfocurvibacter africanus subsp. africanus str. Walvis Bay</name>
    <dbReference type="NCBI Taxonomy" id="690850"/>
    <lineage>
        <taxon>Bacteria</taxon>
        <taxon>Pseudomonadati</taxon>
        <taxon>Thermodesulfobacteriota</taxon>
        <taxon>Desulfovibrionia</taxon>
        <taxon>Desulfovibrionales</taxon>
        <taxon>Desulfovibrionaceae</taxon>
        <taxon>Desulfocurvibacter</taxon>
    </lineage>
</organism>
<dbReference type="GO" id="GO:0098796">
    <property type="term" value="C:membrane protein complex"/>
    <property type="evidence" value="ECO:0007669"/>
    <property type="project" value="UniProtKB-ARBA"/>
</dbReference>